<dbReference type="RefSeq" id="WP_380532464.1">
    <property type="nucleotide sequence ID" value="NZ_JBHFAB010000003.1"/>
</dbReference>
<reference evidence="2 3" key="1">
    <citation type="submission" date="2024-09" db="EMBL/GenBank/DDBJ databases">
        <authorList>
            <person name="Lee S.D."/>
        </authorList>
    </citation>
    <scope>NUCLEOTIDE SEQUENCE [LARGE SCALE GENOMIC DNA]</scope>
    <source>
        <strain evidence="2 3">N8-3</strain>
    </source>
</reference>
<keyword evidence="1" id="KW-0472">Membrane</keyword>
<name>A0ABV6VQA6_9ACTN</name>
<accession>A0ABV6VQA6</accession>
<evidence type="ECO:0000313" key="3">
    <source>
        <dbReference type="Proteomes" id="UP001592531"/>
    </source>
</evidence>
<dbReference type="EMBL" id="JBHFAB010000003">
    <property type="protein sequence ID" value="MFC1415893.1"/>
    <property type="molecule type" value="Genomic_DNA"/>
</dbReference>
<feature type="transmembrane region" description="Helical" evidence="1">
    <location>
        <begin position="47"/>
        <end position="66"/>
    </location>
</feature>
<evidence type="ECO:0000313" key="2">
    <source>
        <dbReference type="EMBL" id="MFC1415893.1"/>
    </source>
</evidence>
<organism evidence="2 3">
    <name type="scientific">Streptacidiphilus cavernicola</name>
    <dbReference type="NCBI Taxonomy" id="3342716"/>
    <lineage>
        <taxon>Bacteria</taxon>
        <taxon>Bacillati</taxon>
        <taxon>Actinomycetota</taxon>
        <taxon>Actinomycetes</taxon>
        <taxon>Kitasatosporales</taxon>
        <taxon>Streptomycetaceae</taxon>
        <taxon>Streptacidiphilus</taxon>
    </lineage>
</organism>
<proteinExistence type="predicted"/>
<protein>
    <recommendedName>
        <fullName evidence="4">MFS transporter</fullName>
    </recommendedName>
</protein>
<sequence length="83" mass="8336">MRLAGGRLVATYYGLYNTVSGVGITVGNIATGALWDTAVRAGHPRLPWLALTTVGVLGAAGVATLARSGQLRDPAPTTSAATA</sequence>
<evidence type="ECO:0008006" key="4">
    <source>
        <dbReference type="Google" id="ProtNLM"/>
    </source>
</evidence>
<evidence type="ECO:0000256" key="1">
    <source>
        <dbReference type="SAM" id="Phobius"/>
    </source>
</evidence>
<comment type="caution">
    <text evidence="2">The sequence shown here is derived from an EMBL/GenBank/DDBJ whole genome shotgun (WGS) entry which is preliminary data.</text>
</comment>
<feature type="transmembrane region" description="Helical" evidence="1">
    <location>
        <begin position="12"/>
        <end position="35"/>
    </location>
</feature>
<keyword evidence="1" id="KW-1133">Transmembrane helix</keyword>
<keyword evidence="1" id="KW-0812">Transmembrane</keyword>
<dbReference type="InterPro" id="IPR036259">
    <property type="entry name" value="MFS_trans_sf"/>
</dbReference>
<gene>
    <name evidence="2" type="ORF">ACEZDE_04445</name>
</gene>
<dbReference type="Proteomes" id="UP001592531">
    <property type="component" value="Unassembled WGS sequence"/>
</dbReference>
<keyword evidence="3" id="KW-1185">Reference proteome</keyword>
<dbReference type="SUPFAM" id="SSF103473">
    <property type="entry name" value="MFS general substrate transporter"/>
    <property type="match status" value="1"/>
</dbReference>